<evidence type="ECO:0000313" key="2">
    <source>
        <dbReference type="EMBL" id="MCU7552855.1"/>
    </source>
</evidence>
<proteinExistence type="predicted"/>
<dbReference type="EMBL" id="JAOTIF010000051">
    <property type="protein sequence ID" value="MCU7552855.1"/>
    <property type="molecule type" value="Genomic_DNA"/>
</dbReference>
<accession>A0A9X2Y0R2</accession>
<evidence type="ECO:0000313" key="3">
    <source>
        <dbReference type="Proteomes" id="UP001155483"/>
    </source>
</evidence>
<dbReference type="RefSeq" id="WP_279300290.1">
    <property type="nucleotide sequence ID" value="NZ_JAOTIF010000051.1"/>
</dbReference>
<dbReference type="PANTHER" id="PTHR34585">
    <property type="match status" value="1"/>
</dbReference>
<evidence type="ECO:0000259" key="1">
    <source>
        <dbReference type="Pfam" id="PF12728"/>
    </source>
</evidence>
<sequence>MSVEILTRHDLMSFKEELISELKQIISKEQIEQKEWLKTNEVLRMLKVSPGTLQTLRVNGTLKYTKLGGIIYYDNEHIQALLNKEKK</sequence>
<dbReference type="InterPro" id="IPR041657">
    <property type="entry name" value="HTH_17"/>
</dbReference>
<dbReference type="PANTHER" id="PTHR34585:SF22">
    <property type="entry name" value="HELIX-TURN-HELIX DOMAIN-CONTAINING PROTEIN"/>
    <property type="match status" value="1"/>
</dbReference>
<dbReference type="SUPFAM" id="SSF46955">
    <property type="entry name" value="Putative DNA-binding domain"/>
    <property type="match status" value="1"/>
</dbReference>
<reference evidence="2" key="1">
    <citation type="submission" date="2022-09" db="EMBL/GenBank/DDBJ databases">
        <authorList>
            <person name="Yuan C."/>
            <person name="Ke Z."/>
        </authorList>
    </citation>
    <scope>NUCLEOTIDE SEQUENCE</scope>
    <source>
        <strain evidence="2">LB-8</strain>
    </source>
</reference>
<organism evidence="2 3">
    <name type="scientific">Paraflavisolibacter caeni</name>
    <dbReference type="NCBI Taxonomy" id="2982496"/>
    <lineage>
        <taxon>Bacteria</taxon>
        <taxon>Pseudomonadati</taxon>
        <taxon>Bacteroidota</taxon>
        <taxon>Chitinophagia</taxon>
        <taxon>Chitinophagales</taxon>
        <taxon>Chitinophagaceae</taxon>
        <taxon>Paraflavisolibacter</taxon>
    </lineage>
</organism>
<name>A0A9X2Y0R2_9BACT</name>
<dbReference type="Pfam" id="PF12728">
    <property type="entry name" value="HTH_17"/>
    <property type="match status" value="1"/>
</dbReference>
<gene>
    <name evidence="2" type="ORF">OCK74_27295</name>
</gene>
<dbReference type="Proteomes" id="UP001155483">
    <property type="component" value="Unassembled WGS sequence"/>
</dbReference>
<feature type="domain" description="Helix-turn-helix" evidence="1">
    <location>
        <begin position="36"/>
        <end position="84"/>
    </location>
</feature>
<dbReference type="AlphaFoldDB" id="A0A9X2Y0R2"/>
<protein>
    <submittedName>
        <fullName evidence="2">Helix-turn-helix domain-containing protein</fullName>
    </submittedName>
</protein>
<dbReference type="InterPro" id="IPR009061">
    <property type="entry name" value="DNA-bd_dom_put_sf"/>
</dbReference>
<comment type="caution">
    <text evidence="2">The sequence shown here is derived from an EMBL/GenBank/DDBJ whole genome shotgun (WGS) entry which is preliminary data.</text>
</comment>
<keyword evidence="3" id="KW-1185">Reference proteome</keyword>
<reference evidence="2" key="2">
    <citation type="submission" date="2023-04" db="EMBL/GenBank/DDBJ databases">
        <title>Paracnuella aquatica gen. nov., sp. nov., a member of the family Chitinophagaceae isolated from a hot spring.</title>
        <authorList>
            <person name="Wang C."/>
        </authorList>
    </citation>
    <scope>NUCLEOTIDE SEQUENCE</scope>
    <source>
        <strain evidence="2">LB-8</strain>
    </source>
</reference>